<feature type="region of interest" description="Disordered" evidence="1">
    <location>
        <begin position="1"/>
        <end position="76"/>
    </location>
</feature>
<reference evidence="3" key="1">
    <citation type="journal article" date="2019" name="Int. J. Syst. Evol. Microbiol.">
        <title>The Global Catalogue of Microorganisms (GCM) 10K type strain sequencing project: providing services to taxonomists for standard genome sequencing and annotation.</title>
        <authorList>
            <consortium name="The Broad Institute Genomics Platform"/>
            <consortium name="The Broad Institute Genome Sequencing Center for Infectious Disease"/>
            <person name="Wu L."/>
            <person name="Ma J."/>
        </authorList>
    </citation>
    <scope>NUCLEOTIDE SEQUENCE [LARGE SCALE GENOMIC DNA]</scope>
    <source>
        <strain evidence="3">TBRC 7912</strain>
    </source>
</reference>
<evidence type="ECO:0000313" key="2">
    <source>
        <dbReference type="EMBL" id="MFC3983219.1"/>
    </source>
</evidence>
<evidence type="ECO:0000256" key="1">
    <source>
        <dbReference type="SAM" id="MobiDB-lite"/>
    </source>
</evidence>
<dbReference type="EMBL" id="JBHSBC010000023">
    <property type="protein sequence ID" value="MFC3983219.1"/>
    <property type="molecule type" value="Genomic_DNA"/>
</dbReference>
<gene>
    <name evidence="2" type="ORF">ACFOYY_24020</name>
</gene>
<accession>A0ABV8F3H1</accession>
<sequence>MWSPRASTSPRSRARRIEGVNAALPSSPETTGEQHTKPAQLRADRMEASRPLNGDEWGPAQASREKALKEAAREEG</sequence>
<proteinExistence type="predicted"/>
<feature type="compositionally biased region" description="Low complexity" evidence="1">
    <location>
        <begin position="1"/>
        <end position="11"/>
    </location>
</feature>
<feature type="compositionally biased region" description="Basic and acidic residues" evidence="1">
    <location>
        <begin position="32"/>
        <end position="48"/>
    </location>
</feature>
<dbReference type="RefSeq" id="WP_386192220.1">
    <property type="nucleotide sequence ID" value="NZ_JBHSBC010000023.1"/>
</dbReference>
<evidence type="ECO:0000313" key="3">
    <source>
        <dbReference type="Proteomes" id="UP001595698"/>
    </source>
</evidence>
<keyword evidence="3" id="KW-1185">Reference proteome</keyword>
<comment type="caution">
    <text evidence="2">The sequence shown here is derived from an EMBL/GenBank/DDBJ whole genome shotgun (WGS) entry which is preliminary data.</text>
</comment>
<feature type="compositionally biased region" description="Basic and acidic residues" evidence="1">
    <location>
        <begin position="63"/>
        <end position="76"/>
    </location>
</feature>
<dbReference type="Proteomes" id="UP001595698">
    <property type="component" value="Unassembled WGS sequence"/>
</dbReference>
<organism evidence="2 3">
    <name type="scientific">Streptosporangium jomthongense</name>
    <dbReference type="NCBI Taxonomy" id="1193683"/>
    <lineage>
        <taxon>Bacteria</taxon>
        <taxon>Bacillati</taxon>
        <taxon>Actinomycetota</taxon>
        <taxon>Actinomycetes</taxon>
        <taxon>Streptosporangiales</taxon>
        <taxon>Streptosporangiaceae</taxon>
        <taxon>Streptosporangium</taxon>
    </lineage>
</organism>
<name>A0ABV8F3H1_9ACTN</name>
<protein>
    <submittedName>
        <fullName evidence="2">Uncharacterized protein</fullName>
    </submittedName>
</protein>